<dbReference type="RefSeq" id="WP_212214164.1">
    <property type="nucleotide sequence ID" value="NZ_JAGUCO010000002.1"/>
</dbReference>
<dbReference type="PROSITE" id="PS50111">
    <property type="entry name" value="CHEMOTAXIS_TRANSDUC_2"/>
    <property type="match status" value="1"/>
</dbReference>
<dbReference type="InterPro" id="IPR003660">
    <property type="entry name" value="HAMP_dom"/>
</dbReference>
<evidence type="ECO:0000259" key="5">
    <source>
        <dbReference type="PROSITE" id="PS50111"/>
    </source>
</evidence>
<evidence type="ECO:0000313" key="7">
    <source>
        <dbReference type="EMBL" id="MBS2097581.1"/>
    </source>
</evidence>
<reference evidence="7 8" key="1">
    <citation type="journal article" date="2015" name="Int. J. Syst. Evol. Microbiol.">
        <title>Carboxylicivirga linearis sp. nov., isolated from a sea cucumber culture pond.</title>
        <authorList>
            <person name="Wang F.Q."/>
            <person name="Zhou Y.X."/>
            <person name="Lin X.Z."/>
            <person name="Chen G.J."/>
            <person name="Du Z.J."/>
        </authorList>
    </citation>
    <scope>NUCLEOTIDE SEQUENCE [LARGE SCALE GENOMIC DNA]</scope>
    <source>
        <strain evidence="7 8">FB218</strain>
    </source>
</reference>
<organism evidence="7 8">
    <name type="scientific">Carboxylicivirga linearis</name>
    <dbReference type="NCBI Taxonomy" id="1628157"/>
    <lineage>
        <taxon>Bacteria</taxon>
        <taxon>Pseudomonadati</taxon>
        <taxon>Bacteroidota</taxon>
        <taxon>Bacteroidia</taxon>
        <taxon>Marinilabiliales</taxon>
        <taxon>Marinilabiliaceae</taxon>
        <taxon>Carboxylicivirga</taxon>
    </lineage>
</organism>
<dbReference type="EMBL" id="JAGUCO010000002">
    <property type="protein sequence ID" value="MBS2097581.1"/>
    <property type="molecule type" value="Genomic_DNA"/>
</dbReference>
<feature type="transmembrane region" description="Helical" evidence="4">
    <location>
        <begin position="12"/>
        <end position="33"/>
    </location>
</feature>
<dbReference type="PANTHER" id="PTHR32089:SF112">
    <property type="entry name" value="LYSOZYME-LIKE PROTEIN-RELATED"/>
    <property type="match status" value="1"/>
</dbReference>
<feature type="domain" description="HAMP" evidence="6">
    <location>
        <begin position="64"/>
        <end position="116"/>
    </location>
</feature>
<proteinExistence type="inferred from homology"/>
<name>A0ABS5JRQ6_9BACT</name>
<keyword evidence="4" id="KW-0472">Membrane</keyword>
<dbReference type="PROSITE" id="PS50885">
    <property type="entry name" value="HAMP"/>
    <property type="match status" value="1"/>
</dbReference>
<sequence>MIKKSILRRLHFCMLAFGILMGFVFPIYANFFVHWKEGMFIWFLAGSICAGIIVGLVSYGFVRLLLIKKLKKIAEVANSLSKKNIPELISIESNDAVGVIIKGINSSIESIKNLLEEILKITDYSGSILNNFENANNGVTTLEDLHKSLYYVKEIGERLGKSSGESEEVVHTALRSMGVVESNFKLTKDKIISYKQVIEEMVHHSDEIERSLEQIDNIASQTNIISLNASIEASKAGEAGKGFGVVAGEVRKLADMTVDSSANVSLKANEIRKNLNSMIEIISDIISKVEQNNEDVDVLSKDLQILGKNVGFTNSKSYDLHDSTESLHNNFEKVNESFKLMKEQLNIMNSKIKEYQF</sequence>
<evidence type="ECO:0000259" key="6">
    <source>
        <dbReference type="PROSITE" id="PS50885"/>
    </source>
</evidence>
<evidence type="ECO:0000256" key="1">
    <source>
        <dbReference type="ARBA" id="ARBA00023224"/>
    </source>
</evidence>
<dbReference type="Proteomes" id="UP000708576">
    <property type="component" value="Unassembled WGS sequence"/>
</dbReference>
<dbReference type="SMART" id="SM00283">
    <property type="entry name" value="MA"/>
    <property type="match status" value="1"/>
</dbReference>
<dbReference type="PANTHER" id="PTHR32089">
    <property type="entry name" value="METHYL-ACCEPTING CHEMOTAXIS PROTEIN MCPB"/>
    <property type="match status" value="1"/>
</dbReference>
<dbReference type="Gene3D" id="1.10.287.950">
    <property type="entry name" value="Methyl-accepting chemotaxis protein"/>
    <property type="match status" value="1"/>
</dbReference>
<evidence type="ECO:0000256" key="2">
    <source>
        <dbReference type="ARBA" id="ARBA00029447"/>
    </source>
</evidence>
<evidence type="ECO:0000313" key="8">
    <source>
        <dbReference type="Proteomes" id="UP000708576"/>
    </source>
</evidence>
<dbReference type="SUPFAM" id="SSF58104">
    <property type="entry name" value="Methyl-accepting chemotaxis protein (MCP) signaling domain"/>
    <property type="match status" value="1"/>
</dbReference>
<comment type="caution">
    <text evidence="7">The sequence shown here is derived from an EMBL/GenBank/DDBJ whole genome shotgun (WGS) entry which is preliminary data.</text>
</comment>
<dbReference type="InterPro" id="IPR004089">
    <property type="entry name" value="MCPsignal_dom"/>
</dbReference>
<dbReference type="Pfam" id="PF00015">
    <property type="entry name" value="MCPsignal"/>
    <property type="match status" value="1"/>
</dbReference>
<evidence type="ECO:0000256" key="4">
    <source>
        <dbReference type="SAM" id="Phobius"/>
    </source>
</evidence>
<evidence type="ECO:0008006" key="9">
    <source>
        <dbReference type="Google" id="ProtNLM"/>
    </source>
</evidence>
<keyword evidence="4" id="KW-1133">Transmembrane helix</keyword>
<dbReference type="Gene3D" id="6.10.340.10">
    <property type="match status" value="1"/>
</dbReference>
<gene>
    <name evidence="7" type="ORF">KEM10_04770</name>
</gene>
<keyword evidence="4" id="KW-0812">Transmembrane</keyword>
<feature type="domain" description="Methyl-accepting transducer" evidence="5">
    <location>
        <begin position="141"/>
        <end position="342"/>
    </location>
</feature>
<protein>
    <recommendedName>
        <fullName evidence="9">Methyl-accepting chemotaxis protein</fullName>
    </recommendedName>
</protein>
<feature type="transmembrane region" description="Helical" evidence="4">
    <location>
        <begin position="39"/>
        <end position="62"/>
    </location>
</feature>
<keyword evidence="1 3" id="KW-0807">Transducer</keyword>
<keyword evidence="8" id="KW-1185">Reference proteome</keyword>
<evidence type="ECO:0000256" key="3">
    <source>
        <dbReference type="PROSITE-ProRule" id="PRU00284"/>
    </source>
</evidence>
<accession>A0ABS5JRQ6</accession>
<comment type="similarity">
    <text evidence="2">Belongs to the methyl-accepting chemotaxis (MCP) protein family.</text>
</comment>